<dbReference type="InterPro" id="IPR013005">
    <property type="entry name" value="Ribosomal_uL4-like"/>
</dbReference>
<dbReference type="PANTHER" id="PTHR10746">
    <property type="entry name" value="50S RIBOSOMAL PROTEIN L4"/>
    <property type="match status" value="1"/>
</dbReference>
<protein>
    <recommendedName>
        <fullName evidence="4 5">Large ribosomal subunit protein uL4</fullName>
    </recommendedName>
</protein>
<dbReference type="InterPro" id="IPR002136">
    <property type="entry name" value="Ribosomal_uL4"/>
</dbReference>
<feature type="compositionally biased region" description="Basic residues" evidence="6">
    <location>
        <begin position="59"/>
        <end position="76"/>
    </location>
</feature>
<evidence type="ECO:0000256" key="3">
    <source>
        <dbReference type="ARBA" id="ARBA00023274"/>
    </source>
</evidence>
<evidence type="ECO:0000256" key="6">
    <source>
        <dbReference type="SAM" id="MobiDB-lite"/>
    </source>
</evidence>
<proteinExistence type="inferred from homology"/>
<evidence type="ECO:0000256" key="1">
    <source>
        <dbReference type="ARBA" id="ARBA00010528"/>
    </source>
</evidence>
<dbReference type="InterPro" id="IPR023574">
    <property type="entry name" value="Ribosomal_uL4_dom_sf"/>
</dbReference>
<dbReference type="Pfam" id="PF00573">
    <property type="entry name" value="Ribosomal_L4"/>
    <property type="match status" value="1"/>
</dbReference>
<comment type="caution">
    <text evidence="7">The sequence shown here is derived from an EMBL/GenBank/DDBJ whole genome shotgun (WGS) entry which is preliminary data.</text>
</comment>
<dbReference type="NCBIfam" id="TIGR03953">
    <property type="entry name" value="rplD_bact"/>
    <property type="match status" value="1"/>
</dbReference>
<keyword evidence="5" id="KW-0694">RNA-binding</keyword>
<comment type="similarity">
    <text evidence="1 5">Belongs to the universal ribosomal protein uL4 family.</text>
</comment>
<comment type="function">
    <text evidence="5">One of the primary rRNA binding proteins, this protein initially binds near the 5'-end of the 23S rRNA. It is important during the early stages of 50S assembly. It makes multiple contacts with different domains of the 23S rRNA in the assembled 50S subunit and ribosome.</text>
</comment>
<evidence type="ECO:0000313" key="7">
    <source>
        <dbReference type="EMBL" id="PIR41212.1"/>
    </source>
</evidence>
<dbReference type="GO" id="GO:0005840">
    <property type="term" value="C:ribosome"/>
    <property type="evidence" value="ECO:0007669"/>
    <property type="project" value="UniProtKB-KW"/>
</dbReference>
<dbReference type="SUPFAM" id="SSF52166">
    <property type="entry name" value="Ribosomal protein L4"/>
    <property type="match status" value="1"/>
</dbReference>
<keyword evidence="3 5" id="KW-0687">Ribonucleoprotein</keyword>
<gene>
    <name evidence="5" type="primary">rplD</name>
    <name evidence="7" type="ORF">COV31_02275</name>
</gene>
<dbReference type="AlphaFoldDB" id="A0A2H0R3V5"/>
<dbReference type="PANTHER" id="PTHR10746:SF6">
    <property type="entry name" value="LARGE RIBOSOMAL SUBUNIT PROTEIN UL4M"/>
    <property type="match status" value="1"/>
</dbReference>
<reference evidence="7 8" key="1">
    <citation type="submission" date="2017-09" db="EMBL/GenBank/DDBJ databases">
        <title>Depth-based differentiation of microbial function through sediment-hosted aquifers and enrichment of novel symbionts in the deep terrestrial subsurface.</title>
        <authorList>
            <person name="Probst A.J."/>
            <person name="Ladd B."/>
            <person name="Jarett J.K."/>
            <person name="Geller-Mcgrath D.E."/>
            <person name="Sieber C.M."/>
            <person name="Emerson J.B."/>
            <person name="Anantharaman K."/>
            <person name="Thomas B.C."/>
            <person name="Malmstrom R."/>
            <person name="Stieglmeier M."/>
            <person name="Klingl A."/>
            <person name="Woyke T."/>
            <person name="Ryan C.M."/>
            <person name="Banfield J.F."/>
        </authorList>
    </citation>
    <scope>NUCLEOTIDE SEQUENCE [LARGE SCALE GENOMIC DNA]</scope>
    <source>
        <strain evidence="7">CG10_big_fil_rev_8_21_14_0_10_46_23</strain>
    </source>
</reference>
<evidence type="ECO:0000313" key="8">
    <source>
        <dbReference type="Proteomes" id="UP000230232"/>
    </source>
</evidence>
<comment type="subunit">
    <text evidence="5">Part of the 50S ribosomal subunit.</text>
</comment>
<dbReference type="GO" id="GO:0006412">
    <property type="term" value="P:translation"/>
    <property type="evidence" value="ECO:0007669"/>
    <property type="project" value="UniProtKB-UniRule"/>
</dbReference>
<keyword evidence="5" id="KW-0699">rRNA-binding</keyword>
<organism evidence="7 8">
    <name type="scientific">Candidatus Yanofskybacteria bacterium CG10_big_fil_rev_8_21_14_0_10_46_23</name>
    <dbReference type="NCBI Taxonomy" id="1975098"/>
    <lineage>
        <taxon>Bacteria</taxon>
        <taxon>Candidatus Yanofskyibacteriota</taxon>
    </lineage>
</organism>
<dbReference type="EMBL" id="PCXO01000010">
    <property type="protein sequence ID" value="PIR41212.1"/>
    <property type="molecule type" value="Genomic_DNA"/>
</dbReference>
<evidence type="ECO:0000256" key="2">
    <source>
        <dbReference type="ARBA" id="ARBA00022980"/>
    </source>
</evidence>
<feature type="region of interest" description="Disordered" evidence="6">
    <location>
        <begin position="52"/>
        <end position="85"/>
    </location>
</feature>
<sequence>MKSNIYNQTGEKIGDASLTATIFGVNFNRDLVHQAFVIQRANGRSVIAHTKDRSEIRGGGKKPWRQKGTGRARHGSTRSPIWKGGGITFGPTNERVFSRKINQKMRQKAVLMALSQRIKDGHYAIIDSISEESKTKKASQILKAIKDKIFNIKDDKGSFLFVFATGKEIGRRAFRNIEGIDTISAKSLNVVDIINHKYIIFIKDSLPVIEGIYTKI</sequence>
<dbReference type="Proteomes" id="UP000230232">
    <property type="component" value="Unassembled WGS sequence"/>
</dbReference>
<dbReference type="GO" id="GO:1990904">
    <property type="term" value="C:ribonucleoprotein complex"/>
    <property type="evidence" value="ECO:0007669"/>
    <property type="project" value="UniProtKB-KW"/>
</dbReference>
<name>A0A2H0R3V5_9BACT</name>
<evidence type="ECO:0000256" key="4">
    <source>
        <dbReference type="ARBA" id="ARBA00035244"/>
    </source>
</evidence>
<dbReference type="Gene3D" id="3.40.1370.10">
    <property type="match status" value="1"/>
</dbReference>
<evidence type="ECO:0000256" key="5">
    <source>
        <dbReference type="HAMAP-Rule" id="MF_01328"/>
    </source>
</evidence>
<dbReference type="HAMAP" id="MF_01328_B">
    <property type="entry name" value="Ribosomal_uL4_B"/>
    <property type="match status" value="1"/>
</dbReference>
<comment type="function">
    <text evidence="5">Forms part of the polypeptide exit tunnel.</text>
</comment>
<dbReference type="GO" id="GO:0019843">
    <property type="term" value="F:rRNA binding"/>
    <property type="evidence" value="ECO:0007669"/>
    <property type="project" value="UniProtKB-UniRule"/>
</dbReference>
<keyword evidence="2 5" id="KW-0689">Ribosomal protein</keyword>
<dbReference type="GO" id="GO:0003735">
    <property type="term" value="F:structural constituent of ribosome"/>
    <property type="evidence" value="ECO:0007669"/>
    <property type="project" value="InterPro"/>
</dbReference>
<accession>A0A2H0R3V5</accession>